<keyword evidence="1" id="KW-1133">Transmembrane helix</keyword>
<feature type="transmembrane region" description="Helical" evidence="1">
    <location>
        <begin position="378"/>
        <end position="397"/>
    </location>
</feature>
<accession>A0ABY0GNZ8</accession>
<feature type="transmembrane region" description="Helical" evidence="1">
    <location>
        <begin position="12"/>
        <end position="30"/>
    </location>
</feature>
<feature type="transmembrane region" description="Helical" evidence="1">
    <location>
        <begin position="36"/>
        <end position="58"/>
    </location>
</feature>
<evidence type="ECO:0000256" key="1">
    <source>
        <dbReference type="SAM" id="Phobius"/>
    </source>
</evidence>
<keyword evidence="1" id="KW-0472">Membrane</keyword>
<keyword evidence="3" id="KW-1185">Reference proteome</keyword>
<sequence>MDDIGLGRAGHFFAIATAHTVPVLLALTPIEWFKGFHIGLAAFKGIVVIAICVTMFYIEEFTGNPPKVYASQGYAATSGSLVHTYIIRTLHAMFMLCPFCFGMQAVSVVAPEMTDEQQVLPRLDKERPADPILPAQKDGLRRPATTALYMALLLLVVIVYLMGGVSQTMDSRSPYQDGSLDAASSIFIQSSEATSESLGFWMKVLFIAFCVATGASYLHLLSRSIYGMSVEYSGQTNGYSNTGDGRIKLGFLWSWLSQKNKFNVPWVSVLVPTPMPVVFLLVKFLGPASTPAILRFVYEFACSAILIVWMVQIITSLSFHRSVLRRHTSYKDAGVPNLSLQDVKNDKCTRCCNYIAVILCLLILVGGHYAAYRDNPTTLQFCCSVFMSIMFPCACIITERFYHFEPDEIDGIYCPDSDVLVRLIEGLFNRGTAQYTISRSRDR</sequence>
<dbReference type="Proteomes" id="UP000293195">
    <property type="component" value="Unassembled WGS sequence"/>
</dbReference>
<feature type="transmembrane region" description="Helical" evidence="1">
    <location>
        <begin position="297"/>
        <end position="319"/>
    </location>
</feature>
<organism evidence="2 3">
    <name type="scientific">Alternaria tenuissima</name>
    <dbReference type="NCBI Taxonomy" id="119927"/>
    <lineage>
        <taxon>Eukaryota</taxon>
        <taxon>Fungi</taxon>
        <taxon>Dikarya</taxon>
        <taxon>Ascomycota</taxon>
        <taxon>Pezizomycotina</taxon>
        <taxon>Dothideomycetes</taxon>
        <taxon>Pleosporomycetidae</taxon>
        <taxon>Pleosporales</taxon>
        <taxon>Pleosporineae</taxon>
        <taxon>Pleosporaceae</taxon>
        <taxon>Alternaria</taxon>
        <taxon>Alternaria sect. Alternaria</taxon>
        <taxon>Alternaria alternata complex</taxon>
    </lineage>
</organism>
<comment type="caution">
    <text evidence="2">The sequence shown here is derived from an EMBL/GenBank/DDBJ whole genome shotgun (WGS) entry which is preliminary data.</text>
</comment>
<evidence type="ECO:0000313" key="3">
    <source>
        <dbReference type="Proteomes" id="UP000293195"/>
    </source>
</evidence>
<feature type="transmembrane region" description="Helical" evidence="1">
    <location>
        <begin position="147"/>
        <end position="165"/>
    </location>
</feature>
<feature type="transmembrane region" description="Helical" evidence="1">
    <location>
        <begin position="264"/>
        <end position="285"/>
    </location>
</feature>
<reference evidence="3" key="1">
    <citation type="journal article" date="2019" name="bioRxiv">
        <title>Genomics, evolutionary history and diagnostics of the Alternaria alternata species group including apple and Asian pear pathotypes.</title>
        <authorList>
            <person name="Armitage A.D."/>
            <person name="Cockerton H.M."/>
            <person name="Sreenivasaprasad S."/>
            <person name="Woodhall J.W."/>
            <person name="Lane C.R."/>
            <person name="Harrison R.J."/>
            <person name="Clarkson J.P."/>
        </authorList>
    </citation>
    <scope>NUCLEOTIDE SEQUENCE [LARGE SCALE GENOMIC DNA]</scope>
    <source>
        <strain evidence="3">FERA 635</strain>
    </source>
</reference>
<feature type="transmembrane region" description="Helical" evidence="1">
    <location>
        <begin position="351"/>
        <end position="372"/>
    </location>
</feature>
<feature type="transmembrane region" description="Helical" evidence="1">
    <location>
        <begin position="200"/>
        <end position="220"/>
    </location>
</feature>
<evidence type="ECO:0000313" key="2">
    <source>
        <dbReference type="EMBL" id="RYO09396.1"/>
    </source>
</evidence>
<protein>
    <recommendedName>
        <fullName evidence="4">Amino acid transporter transmembrane domain-containing protein</fullName>
    </recommendedName>
</protein>
<dbReference type="PANTHER" id="PTHR43495:SF5">
    <property type="entry name" value="GAMMA-AMINOBUTYRIC ACID PERMEASE"/>
    <property type="match status" value="1"/>
</dbReference>
<name>A0ABY0GNZ8_9PLEO</name>
<keyword evidence="1" id="KW-0812">Transmembrane</keyword>
<dbReference type="PANTHER" id="PTHR43495">
    <property type="entry name" value="GABA PERMEASE"/>
    <property type="match status" value="1"/>
</dbReference>
<proteinExistence type="predicted"/>
<evidence type="ECO:0008006" key="4">
    <source>
        <dbReference type="Google" id="ProtNLM"/>
    </source>
</evidence>
<gene>
    <name evidence="2" type="ORF">AA0119_g646</name>
</gene>
<dbReference type="EMBL" id="PDXF01000002">
    <property type="protein sequence ID" value="RYO09396.1"/>
    <property type="molecule type" value="Genomic_DNA"/>
</dbReference>